<dbReference type="WBParaSite" id="ES5_v2.g9056.t1">
    <property type="protein sequence ID" value="ES5_v2.g9056.t1"/>
    <property type="gene ID" value="ES5_v2.g9056"/>
</dbReference>
<name>A0AC34GW17_9BILA</name>
<proteinExistence type="predicted"/>
<organism evidence="1 2">
    <name type="scientific">Panagrolaimus sp. ES5</name>
    <dbReference type="NCBI Taxonomy" id="591445"/>
    <lineage>
        <taxon>Eukaryota</taxon>
        <taxon>Metazoa</taxon>
        <taxon>Ecdysozoa</taxon>
        <taxon>Nematoda</taxon>
        <taxon>Chromadorea</taxon>
        <taxon>Rhabditida</taxon>
        <taxon>Tylenchina</taxon>
        <taxon>Panagrolaimomorpha</taxon>
        <taxon>Panagrolaimoidea</taxon>
        <taxon>Panagrolaimidae</taxon>
        <taxon>Panagrolaimus</taxon>
    </lineage>
</organism>
<dbReference type="Proteomes" id="UP000887579">
    <property type="component" value="Unplaced"/>
</dbReference>
<sequence length="212" mass="24244">MDISPILIDDVIRIPGKKFTAIAEGEKYRLEVGSTESKEIEGISSVNYYMYLDYNDDEDVPMFDFFTITFSFSFHESKKFRAKLGFYVKSASFFDENDCDVILTEDECYWQKAIFSLTDIINPEKKFIENGMLTLYMKGMLVVEPSDASVESKLTLGLFLWERNDHDFIISVGKNDKTKTVVKQGIPFANADLLDKDFTAEIVHTASSSFDL</sequence>
<accession>A0AC34GW17</accession>
<evidence type="ECO:0000313" key="1">
    <source>
        <dbReference type="Proteomes" id="UP000887579"/>
    </source>
</evidence>
<reference evidence="2" key="1">
    <citation type="submission" date="2022-11" db="UniProtKB">
        <authorList>
            <consortium name="WormBaseParasite"/>
        </authorList>
    </citation>
    <scope>IDENTIFICATION</scope>
</reference>
<evidence type="ECO:0000313" key="2">
    <source>
        <dbReference type="WBParaSite" id="ES5_v2.g9056.t1"/>
    </source>
</evidence>
<protein>
    <submittedName>
        <fullName evidence="2">Uncharacterized protein</fullName>
    </submittedName>
</protein>